<evidence type="ECO:0000256" key="1">
    <source>
        <dbReference type="ARBA" id="ARBA00022512"/>
    </source>
</evidence>
<dbReference type="EMBL" id="JAAMOX010000001">
    <property type="protein sequence ID" value="NIH53683.1"/>
    <property type="molecule type" value="Genomic_DNA"/>
</dbReference>
<keyword evidence="5" id="KW-1133">Transmembrane helix</keyword>
<evidence type="ECO:0000313" key="9">
    <source>
        <dbReference type="Proteomes" id="UP000541033"/>
    </source>
</evidence>
<sequence>MKKTITRRITAVIGATALGVLSAVSLALPASAVGPDLDPNASGSITIHKYEQPLTNGAPADGTEQTVPATHVPIDGVVFSITPVTGVDLTTNAGWTTAKTLSEALAADPLALPTPLGTPQTLPATVGGDTTIGSLPLGLYLVQEVSAPANVVSKAAPFLVTVPLPTTGAAADWNYNIHVYPKNAVAGTPTKSVDDSGKFALGSTVTWTVGSTVPVFADRAELVSYVITDTLDSRLSYTAPARISLDGTALSAADVTISTTNPVTVTFTPTGLDKLMAAPNGALSLEIDTVVTGTGSIVNTALVNVNGIESETNPATTSWVPVEITKVDGDNQAPLAGAVFAVYTTQTGGTALSFPGGITEFTSDSTGKITIPGLKAGEVYWLEEVTAPTGYFGLGERVRVPGSGTLAAVPGVNTGELVTYTQTVANDKIPAWMLPLTGSTGTLLFALGGGALVAVAIGAALVVSRKKKALA</sequence>
<dbReference type="InterPro" id="IPR013783">
    <property type="entry name" value="Ig-like_fold"/>
</dbReference>
<dbReference type="GO" id="GO:0005975">
    <property type="term" value="P:carbohydrate metabolic process"/>
    <property type="evidence" value="ECO:0007669"/>
    <property type="project" value="UniProtKB-ARBA"/>
</dbReference>
<evidence type="ECO:0000259" key="7">
    <source>
        <dbReference type="PROSITE" id="PS50847"/>
    </source>
</evidence>
<dbReference type="Gene3D" id="2.60.40.10">
    <property type="entry name" value="Immunoglobulins"/>
    <property type="match status" value="2"/>
</dbReference>
<dbReference type="Proteomes" id="UP000541033">
    <property type="component" value="Unassembled WGS sequence"/>
</dbReference>
<feature type="domain" description="Gram-positive cocci surface proteins LPxTG" evidence="7">
    <location>
        <begin position="434"/>
        <end position="471"/>
    </location>
</feature>
<evidence type="ECO:0000256" key="2">
    <source>
        <dbReference type="ARBA" id="ARBA00022525"/>
    </source>
</evidence>
<dbReference type="NCBIfam" id="NF033902">
    <property type="entry name" value="iso_D2_wall_anc"/>
    <property type="match status" value="1"/>
</dbReference>
<accession>A0A7X5R153</accession>
<dbReference type="InterPro" id="IPR041033">
    <property type="entry name" value="SpaA_PFL_dom_1"/>
</dbReference>
<protein>
    <submittedName>
        <fullName evidence="8">Fimbrial isopeptide formation D2 family protein/LPXTG-motif cell wall-anchored protein</fullName>
    </submittedName>
</protein>
<keyword evidence="2" id="KW-0964">Secreted</keyword>
<dbReference type="PROSITE" id="PS50847">
    <property type="entry name" value="GRAM_POS_ANCHORING"/>
    <property type="match status" value="1"/>
</dbReference>
<keyword evidence="9" id="KW-1185">Reference proteome</keyword>
<organism evidence="8 9">
    <name type="scientific">Lysinibacter cavernae</name>
    <dbReference type="NCBI Taxonomy" id="1640652"/>
    <lineage>
        <taxon>Bacteria</taxon>
        <taxon>Bacillati</taxon>
        <taxon>Actinomycetota</taxon>
        <taxon>Actinomycetes</taxon>
        <taxon>Micrococcales</taxon>
        <taxon>Microbacteriaceae</taxon>
        <taxon>Lysinibacter</taxon>
    </lineage>
</organism>
<reference evidence="8 9" key="1">
    <citation type="submission" date="2020-02" db="EMBL/GenBank/DDBJ databases">
        <title>Sequencing the genomes of 1000 actinobacteria strains.</title>
        <authorList>
            <person name="Klenk H.-P."/>
        </authorList>
    </citation>
    <scope>NUCLEOTIDE SEQUENCE [LARGE SCALE GENOMIC DNA]</scope>
    <source>
        <strain evidence="8 9">DSM 27960</strain>
    </source>
</reference>
<evidence type="ECO:0000313" key="8">
    <source>
        <dbReference type="EMBL" id="NIH53683.1"/>
    </source>
</evidence>
<dbReference type="InterPro" id="IPR026466">
    <property type="entry name" value="Fim_isopep_form_D2_dom"/>
</dbReference>
<proteinExistence type="predicted"/>
<dbReference type="Gene3D" id="2.60.40.740">
    <property type="match status" value="1"/>
</dbReference>
<keyword evidence="5" id="KW-0812">Transmembrane</keyword>
<feature type="chain" id="PRO_5031258067" evidence="6">
    <location>
        <begin position="33"/>
        <end position="471"/>
    </location>
</feature>
<comment type="caution">
    <text evidence="8">The sequence shown here is derived from an EMBL/GenBank/DDBJ whole genome shotgun (WGS) entry which is preliminary data.</text>
</comment>
<gene>
    <name evidence="8" type="ORF">FHX76_001551</name>
</gene>
<keyword evidence="4" id="KW-0572">Peptidoglycan-anchor</keyword>
<evidence type="ECO:0000256" key="5">
    <source>
        <dbReference type="SAM" id="Phobius"/>
    </source>
</evidence>
<feature type="transmembrane region" description="Helical" evidence="5">
    <location>
        <begin position="443"/>
        <end position="463"/>
    </location>
</feature>
<evidence type="ECO:0000256" key="4">
    <source>
        <dbReference type="ARBA" id="ARBA00023088"/>
    </source>
</evidence>
<feature type="signal peptide" evidence="6">
    <location>
        <begin position="1"/>
        <end position="32"/>
    </location>
</feature>
<evidence type="ECO:0000256" key="6">
    <source>
        <dbReference type="SAM" id="SignalP"/>
    </source>
</evidence>
<dbReference type="RefSeq" id="WP_167149500.1">
    <property type="nucleotide sequence ID" value="NZ_JAAMOX010000001.1"/>
</dbReference>
<dbReference type="Pfam" id="PF16555">
    <property type="entry name" value="GramPos_pilinD1"/>
    <property type="match status" value="1"/>
</dbReference>
<keyword evidence="3 6" id="KW-0732">Signal</keyword>
<dbReference type="AlphaFoldDB" id="A0A7X5R153"/>
<dbReference type="NCBIfam" id="TIGR04226">
    <property type="entry name" value="RrgB_K2N_iso_D2"/>
    <property type="match status" value="1"/>
</dbReference>
<dbReference type="InterPro" id="IPR019931">
    <property type="entry name" value="LPXTG_anchor"/>
</dbReference>
<keyword evidence="1" id="KW-0134">Cell wall</keyword>
<name>A0A7X5R153_9MICO</name>
<dbReference type="NCBIfam" id="TIGR01167">
    <property type="entry name" value="LPXTG_anchor"/>
    <property type="match status" value="1"/>
</dbReference>
<keyword evidence="5" id="KW-0472">Membrane</keyword>
<dbReference type="InterPro" id="IPR032364">
    <property type="entry name" value="GramPos_pilinD1_N"/>
</dbReference>
<dbReference type="Pfam" id="PF17802">
    <property type="entry name" value="SpaA"/>
    <property type="match status" value="1"/>
</dbReference>
<evidence type="ECO:0000256" key="3">
    <source>
        <dbReference type="ARBA" id="ARBA00022729"/>
    </source>
</evidence>
<dbReference type="InterPro" id="IPR048052">
    <property type="entry name" value="FM1-like"/>
</dbReference>